<gene>
    <name evidence="4" type="ORF">KSF_076360</name>
</gene>
<dbReference type="PRINTS" id="PR00080">
    <property type="entry name" value="SDRFAMILY"/>
</dbReference>
<evidence type="ECO:0000313" key="4">
    <source>
        <dbReference type="EMBL" id="GHO97588.1"/>
    </source>
</evidence>
<accession>A0A8J3IS31</accession>
<comment type="similarity">
    <text evidence="1 3">Belongs to the short-chain dehydrogenases/reductases (SDR) family.</text>
</comment>
<dbReference type="SUPFAM" id="SSF51735">
    <property type="entry name" value="NAD(P)-binding Rossmann-fold domains"/>
    <property type="match status" value="1"/>
</dbReference>
<protein>
    <submittedName>
        <fullName evidence="4">Oxidoreductase</fullName>
    </submittedName>
</protein>
<comment type="caution">
    <text evidence="4">The sequence shown here is derived from an EMBL/GenBank/DDBJ whole genome shotgun (WGS) entry which is preliminary data.</text>
</comment>
<keyword evidence="5" id="KW-1185">Reference proteome</keyword>
<sequence>MKLTSNTVFITGGGTGIGLGLAQAFLTEGNTVIISGRRKDVLDKAVSENEGLIAVELDVTNQDQVATVTEQLFRDYPNLNVLMNNAGFAASEDLLKADYINTSAQIMNTNYLGTLRVTAAFTPHLLKQKDSTIITMSSGTGYVPAASVPTYSASKAAIHSFSESLRWQLHATNVQVIEIAPPAVSDTEFLESSVRGFGMNLDAFINETMHILKTNPDAKQVYVHDVHIWRFAERDGKYDEAFQLMNEH</sequence>
<dbReference type="Gene3D" id="3.40.50.720">
    <property type="entry name" value="NAD(P)-binding Rossmann-like Domain"/>
    <property type="match status" value="1"/>
</dbReference>
<evidence type="ECO:0000313" key="5">
    <source>
        <dbReference type="Proteomes" id="UP000597444"/>
    </source>
</evidence>
<dbReference type="GO" id="GO:0016491">
    <property type="term" value="F:oxidoreductase activity"/>
    <property type="evidence" value="ECO:0007669"/>
    <property type="project" value="UniProtKB-KW"/>
</dbReference>
<dbReference type="PRINTS" id="PR00081">
    <property type="entry name" value="GDHRDH"/>
</dbReference>
<keyword evidence="2" id="KW-0560">Oxidoreductase</keyword>
<dbReference type="EMBL" id="BNJK01000001">
    <property type="protein sequence ID" value="GHO97588.1"/>
    <property type="molecule type" value="Genomic_DNA"/>
</dbReference>
<dbReference type="AlphaFoldDB" id="A0A8J3IS31"/>
<dbReference type="PANTHER" id="PTHR44169:SF6">
    <property type="entry name" value="NADPH-DEPENDENT 1-ACYLDIHYDROXYACETONE PHOSPHATE REDUCTASE"/>
    <property type="match status" value="1"/>
</dbReference>
<dbReference type="InterPro" id="IPR036291">
    <property type="entry name" value="NAD(P)-bd_dom_sf"/>
</dbReference>
<evidence type="ECO:0000256" key="1">
    <source>
        <dbReference type="ARBA" id="ARBA00006484"/>
    </source>
</evidence>
<reference evidence="4" key="1">
    <citation type="submission" date="2020-10" db="EMBL/GenBank/DDBJ databases">
        <title>Taxonomic study of unclassified bacteria belonging to the class Ktedonobacteria.</title>
        <authorList>
            <person name="Yabe S."/>
            <person name="Wang C.M."/>
            <person name="Zheng Y."/>
            <person name="Sakai Y."/>
            <person name="Cavaletti L."/>
            <person name="Monciardini P."/>
            <person name="Donadio S."/>
        </authorList>
    </citation>
    <scope>NUCLEOTIDE SEQUENCE</scope>
    <source>
        <strain evidence="4">ID150040</strain>
    </source>
</reference>
<dbReference type="PROSITE" id="PS00061">
    <property type="entry name" value="ADH_SHORT"/>
    <property type="match status" value="1"/>
</dbReference>
<dbReference type="InterPro" id="IPR020904">
    <property type="entry name" value="Sc_DH/Rdtase_CS"/>
</dbReference>
<organism evidence="4 5">
    <name type="scientific">Reticulibacter mediterranei</name>
    <dbReference type="NCBI Taxonomy" id="2778369"/>
    <lineage>
        <taxon>Bacteria</taxon>
        <taxon>Bacillati</taxon>
        <taxon>Chloroflexota</taxon>
        <taxon>Ktedonobacteria</taxon>
        <taxon>Ktedonobacterales</taxon>
        <taxon>Reticulibacteraceae</taxon>
        <taxon>Reticulibacter</taxon>
    </lineage>
</organism>
<name>A0A8J3IS31_9CHLR</name>
<dbReference type="RefSeq" id="WP_220208121.1">
    <property type="nucleotide sequence ID" value="NZ_BNJK01000001.1"/>
</dbReference>
<dbReference type="InterPro" id="IPR002347">
    <property type="entry name" value="SDR_fam"/>
</dbReference>
<dbReference type="Proteomes" id="UP000597444">
    <property type="component" value="Unassembled WGS sequence"/>
</dbReference>
<dbReference type="Pfam" id="PF00106">
    <property type="entry name" value="adh_short"/>
    <property type="match status" value="1"/>
</dbReference>
<proteinExistence type="inferred from homology"/>
<evidence type="ECO:0000256" key="3">
    <source>
        <dbReference type="RuleBase" id="RU000363"/>
    </source>
</evidence>
<dbReference type="PANTHER" id="PTHR44169">
    <property type="entry name" value="NADPH-DEPENDENT 1-ACYLDIHYDROXYACETONE PHOSPHATE REDUCTASE"/>
    <property type="match status" value="1"/>
</dbReference>
<evidence type="ECO:0000256" key="2">
    <source>
        <dbReference type="ARBA" id="ARBA00023002"/>
    </source>
</evidence>